<dbReference type="InterPro" id="IPR016162">
    <property type="entry name" value="Ald_DH_N"/>
</dbReference>
<dbReference type="InterPro" id="IPR016160">
    <property type="entry name" value="Ald_DH_CS_CYS"/>
</dbReference>
<evidence type="ECO:0000256" key="7">
    <source>
        <dbReference type="RuleBase" id="RU003345"/>
    </source>
</evidence>
<dbReference type="Pfam" id="PF00171">
    <property type="entry name" value="Aldedh"/>
    <property type="match status" value="1"/>
</dbReference>
<comment type="similarity">
    <text evidence="1 4 7">Belongs to the aldehyde dehydrogenase family.</text>
</comment>
<dbReference type="InterPro" id="IPR016163">
    <property type="entry name" value="Ald_DH_C"/>
</dbReference>
<sequence>MERAEIEKLVQSQKRFFTTGITKRTEFRKQALQRLRRAILEYRQEIQEALKADLKKSSFESYMCEIGMTLSELSYIQKHVDRWSRARRVPTPLAQFPADSLVIPEPYGCVLVMAPWNYPFLLSMDPLIGAIAAGNCCILKPSAYAPHVSAVIKKLIESIFPPQFAAVAEGGREENAILLEQRFDYIFFTGSVSVGKLVMEKAAKNLTPVTLELGGKSPCIVDETADLSLAAKRIVFGKFLNSGQTCVAPDYVLVHKKVRKELIRKLQFWTEKFWGKEPLAHPDYPRMINEKHYRRVLGLIRGEHAVLGGYGCADSLQIAPTILTEVTEDSPVMQEEIFGPVLPVLEFTSIQEAEAFVREREKPLALYLFTRDARTEKQILRNLSFGGGCVNDTIIHLATSHMGFGGVGHSGMGSYHGRKSFETFSHEKGIMKRYSHPDLPIRYLPYSRTKEWLLRRFLH</sequence>
<dbReference type="InterPro" id="IPR016161">
    <property type="entry name" value="Ald_DH/histidinol_DH"/>
</dbReference>
<organism evidence="9 10">
    <name type="scientific">Candidatus Blautia merdavium</name>
    <dbReference type="NCBI Taxonomy" id="2838494"/>
    <lineage>
        <taxon>Bacteria</taxon>
        <taxon>Bacillati</taxon>
        <taxon>Bacillota</taxon>
        <taxon>Clostridia</taxon>
        <taxon>Lachnospirales</taxon>
        <taxon>Lachnospiraceae</taxon>
        <taxon>Blautia</taxon>
    </lineage>
</organism>
<evidence type="ECO:0000256" key="3">
    <source>
        <dbReference type="ARBA" id="ARBA00023027"/>
    </source>
</evidence>
<dbReference type="PANTHER" id="PTHR43570">
    <property type="entry name" value="ALDEHYDE DEHYDROGENASE"/>
    <property type="match status" value="1"/>
</dbReference>
<evidence type="ECO:0000256" key="5">
    <source>
        <dbReference type="PIRSR" id="PIRSR036492-1"/>
    </source>
</evidence>
<dbReference type="FunFam" id="3.40.605.10:FF:000004">
    <property type="entry name" value="Aldehyde dehydrogenase"/>
    <property type="match status" value="1"/>
</dbReference>
<dbReference type="FunFam" id="3.40.309.10:FF:000003">
    <property type="entry name" value="Aldehyde dehydrogenase"/>
    <property type="match status" value="1"/>
</dbReference>
<comment type="caution">
    <text evidence="9">The sequence shown here is derived from an EMBL/GenBank/DDBJ whole genome shotgun (WGS) entry which is preliminary data.</text>
</comment>
<dbReference type="AlphaFoldDB" id="A0A9D2TA46"/>
<reference evidence="9" key="1">
    <citation type="journal article" date="2021" name="PeerJ">
        <title>Extensive microbial diversity within the chicken gut microbiome revealed by metagenomics and culture.</title>
        <authorList>
            <person name="Gilroy R."/>
            <person name="Ravi A."/>
            <person name="Getino M."/>
            <person name="Pursley I."/>
            <person name="Horton D.L."/>
            <person name="Alikhan N.F."/>
            <person name="Baker D."/>
            <person name="Gharbi K."/>
            <person name="Hall N."/>
            <person name="Watson M."/>
            <person name="Adriaenssens E.M."/>
            <person name="Foster-Nyarko E."/>
            <person name="Jarju S."/>
            <person name="Secka A."/>
            <person name="Antonio M."/>
            <person name="Oren A."/>
            <person name="Chaudhuri R.R."/>
            <person name="La Ragione R."/>
            <person name="Hildebrand F."/>
            <person name="Pallen M.J."/>
        </authorList>
    </citation>
    <scope>NUCLEOTIDE SEQUENCE</scope>
    <source>
        <strain evidence="9">ChiBcec2-3848</strain>
    </source>
</reference>
<accession>A0A9D2TA46</accession>
<dbReference type="PANTHER" id="PTHR43570:SF16">
    <property type="entry name" value="ALDEHYDE DEHYDROGENASE TYPE III, ISOFORM Q"/>
    <property type="match status" value="1"/>
</dbReference>
<dbReference type="GO" id="GO:0006081">
    <property type="term" value="P:aldehyde metabolic process"/>
    <property type="evidence" value="ECO:0007669"/>
    <property type="project" value="InterPro"/>
</dbReference>
<reference evidence="9" key="2">
    <citation type="submission" date="2021-04" db="EMBL/GenBank/DDBJ databases">
        <authorList>
            <person name="Gilroy R."/>
        </authorList>
    </citation>
    <scope>NUCLEOTIDE SEQUENCE</scope>
    <source>
        <strain evidence="9">ChiBcec2-3848</strain>
    </source>
</reference>
<keyword evidence="3" id="KW-0520">NAD</keyword>
<dbReference type="EMBL" id="DWVZ01000025">
    <property type="protein sequence ID" value="HJC62379.1"/>
    <property type="molecule type" value="Genomic_DNA"/>
</dbReference>
<dbReference type="CDD" id="cd07136">
    <property type="entry name" value="ALDH_YwdH-P39616"/>
    <property type="match status" value="1"/>
</dbReference>
<dbReference type="GO" id="GO:0004029">
    <property type="term" value="F:aldehyde dehydrogenase (NAD+) activity"/>
    <property type="evidence" value="ECO:0007669"/>
    <property type="project" value="TreeGrafter"/>
</dbReference>
<feature type="active site" evidence="5">
    <location>
        <position position="246"/>
    </location>
</feature>
<evidence type="ECO:0000256" key="4">
    <source>
        <dbReference type="PIRNR" id="PIRNR036492"/>
    </source>
</evidence>
<proteinExistence type="inferred from homology"/>
<evidence type="ECO:0000313" key="10">
    <source>
        <dbReference type="Proteomes" id="UP000823886"/>
    </source>
</evidence>
<dbReference type="InterPro" id="IPR029510">
    <property type="entry name" value="Ald_DH_CS_GLU"/>
</dbReference>
<dbReference type="Proteomes" id="UP000823886">
    <property type="component" value="Unassembled WGS sequence"/>
</dbReference>
<evidence type="ECO:0000256" key="2">
    <source>
        <dbReference type="ARBA" id="ARBA00023002"/>
    </source>
</evidence>
<evidence type="ECO:0000256" key="1">
    <source>
        <dbReference type="ARBA" id="ARBA00009986"/>
    </source>
</evidence>
<name>A0A9D2TA46_9FIRM</name>
<gene>
    <name evidence="9" type="ORF">H9753_01990</name>
</gene>
<dbReference type="PROSITE" id="PS00070">
    <property type="entry name" value="ALDEHYDE_DEHYDR_CYS"/>
    <property type="match status" value="1"/>
</dbReference>
<dbReference type="InterPro" id="IPR015590">
    <property type="entry name" value="Aldehyde_DH_dom"/>
</dbReference>
<evidence type="ECO:0000313" key="9">
    <source>
        <dbReference type="EMBL" id="HJC62379.1"/>
    </source>
</evidence>
<evidence type="ECO:0000259" key="8">
    <source>
        <dbReference type="Pfam" id="PF00171"/>
    </source>
</evidence>
<evidence type="ECO:0000256" key="6">
    <source>
        <dbReference type="PROSITE-ProRule" id="PRU10007"/>
    </source>
</evidence>
<keyword evidence="2 4" id="KW-0560">Oxidoreductase</keyword>
<dbReference type="PIRSF" id="PIRSF036492">
    <property type="entry name" value="ALDH"/>
    <property type="match status" value="1"/>
</dbReference>
<dbReference type="SUPFAM" id="SSF53720">
    <property type="entry name" value="ALDH-like"/>
    <property type="match status" value="1"/>
</dbReference>
<feature type="active site" evidence="5 6">
    <location>
        <position position="212"/>
    </location>
</feature>
<dbReference type="GO" id="GO:0005737">
    <property type="term" value="C:cytoplasm"/>
    <property type="evidence" value="ECO:0007669"/>
    <property type="project" value="TreeGrafter"/>
</dbReference>
<dbReference type="Gene3D" id="3.40.309.10">
    <property type="entry name" value="Aldehyde Dehydrogenase, Chain A, domain 2"/>
    <property type="match status" value="1"/>
</dbReference>
<dbReference type="PROSITE" id="PS00687">
    <property type="entry name" value="ALDEHYDE_DEHYDR_GLU"/>
    <property type="match status" value="1"/>
</dbReference>
<dbReference type="Gene3D" id="3.40.605.10">
    <property type="entry name" value="Aldehyde Dehydrogenase, Chain A, domain 1"/>
    <property type="match status" value="1"/>
</dbReference>
<dbReference type="InterPro" id="IPR012394">
    <property type="entry name" value="Aldehyde_DH_NAD(P)"/>
</dbReference>
<protein>
    <recommendedName>
        <fullName evidence="4">Aldehyde dehydrogenase</fullName>
    </recommendedName>
</protein>
<feature type="domain" description="Aldehyde dehydrogenase" evidence="8">
    <location>
        <begin position="3"/>
        <end position="428"/>
    </location>
</feature>